<dbReference type="SUPFAM" id="SSF55729">
    <property type="entry name" value="Acyl-CoA N-acyltransferases (Nat)"/>
    <property type="match status" value="1"/>
</dbReference>
<dbReference type="Gene3D" id="3.40.630.30">
    <property type="match status" value="1"/>
</dbReference>
<dbReference type="EMBL" id="JACOIJ010000036">
    <property type="protein sequence ID" value="MBD1430740.1"/>
    <property type="molecule type" value="Genomic_DNA"/>
</dbReference>
<keyword evidence="3" id="KW-1185">Reference proteome</keyword>
<sequence length="166" mass="19065">MTFRKALESEVAEIWTILQYAIERRKQDGSKQWQDGYPNPDTIRHDIAKDWAYVLADEKGILAYGAVIFEADPDYATITGKWITERDYVVVHRVAAAPRAKGMGIATQLFQYIETLAKSRNIYSIKVDTNFDNMAMLRILEKLGYKYCGDVIIRDSARIAFEKCLD</sequence>
<feature type="domain" description="N-acetyltransferase" evidence="1">
    <location>
        <begin position="1"/>
        <end position="166"/>
    </location>
</feature>
<dbReference type="RefSeq" id="WP_190302802.1">
    <property type="nucleotide sequence ID" value="NZ_JACOIJ010000036.1"/>
</dbReference>
<dbReference type="InterPro" id="IPR016181">
    <property type="entry name" value="Acyl_CoA_acyltransferase"/>
</dbReference>
<evidence type="ECO:0000313" key="2">
    <source>
        <dbReference type="EMBL" id="MBD1430740.1"/>
    </source>
</evidence>
<dbReference type="Proteomes" id="UP000651271">
    <property type="component" value="Unassembled WGS sequence"/>
</dbReference>
<evidence type="ECO:0000259" key="1">
    <source>
        <dbReference type="PROSITE" id="PS51186"/>
    </source>
</evidence>
<name>A0ABR7YHE4_9SPHI</name>
<protein>
    <submittedName>
        <fullName evidence="2">GNAT family N-acetyltransferase</fullName>
    </submittedName>
</protein>
<reference evidence="2 3" key="1">
    <citation type="submission" date="2020-08" db="EMBL/GenBank/DDBJ databases">
        <title>Sphingobacterium sp. DN04309 isolated from aquaculture water.</title>
        <authorList>
            <person name="Zhang M."/>
        </authorList>
    </citation>
    <scope>NUCLEOTIDE SEQUENCE [LARGE SCALE GENOMIC DNA]</scope>
    <source>
        <strain evidence="2 3">DN04309</strain>
    </source>
</reference>
<organism evidence="2 3">
    <name type="scientific">Sphingobacterium litopenaei</name>
    <dbReference type="NCBI Taxonomy" id="2763500"/>
    <lineage>
        <taxon>Bacteria</taxon>
        <taxon>Pseudomonadati</taxon>
        <taxon>Bacteroidota</taxon>
        <taxon>Sphingobacteriia</taxon>
        <taxon>Sphingobacteriales</taxon>
        <taxon>Sphingobacteriaceae</taxon>
        <taxon>Sphingobacterium</taxon>
    </lineage>
</organism>
<gene>
    <name evidence="2" type="ORF">H8B04_14450</name>
</gene>
<accession>A0ABR7YHE4</accession>
<proteinExistence type="predicted"/>
<dbReference type="PROSITE" id="PS51186">
    <property type="entry name" value="GNAT"/>
    <property type="match status" value="1"/>
</dbReference>
<dbReference type="CDD" id="cd04301">
    <property type="entry name" value="NAT_SF"/>
    <property type="match status" value="1"/>
</dbReference>
<dbReference type="InterPro" id="IPR000182">
    <property type="entry name" value="GNAT_dom"/>
</dbReference>
<dbReference type="Pfam" id="PF00583">
    <property type="entry name" value="Acetyltransf_1"/>
    <property type="match status" value="1"/>
</dbReference>
<comment type="caution">
    <text evidence="2">The sequence shown here is derived from an EMBL/GenBank/DDBJ whole genome shotgun (WGS) entry which is preliminary data.</text>
</comment>
<evidence type="ECO:0000313" key="3">
    <source>
        <dbReference type="Proteomes" id="UP000651271"/>
    </source>
</evidence>